<evidence type="ECO:0000313" key="3">
    <source>
        <dbReference type="EMBL" id="GAA4789120.1"/>
    </source>
</evidence>
<feature type="transmembrane region" description="Helical" evidence="1">
    <location>
        <begin position="60"/>
        <end position="77"/>
    </location>
</feature>
<feature type="domain" description="CBU-0592-like" evidence="2">
    <location>
        <begin position="7"/>
        <end position="77"/>
    </location>
</feature>
<gene>
    <name evidence="3" type="ORF">GCM10023231_16770</name>
</gene>
<sequence>MLLVVIDTLGWAGVIFCLMAYLLITYNYVTLDHWLYQLLNIAGAAGLITNALYYHDKPNIWVNTLWVLITLGRMFRWKWLSKMRK</sequence>
<evidence type="ECO:0000256" key="1">
    <source>
        <dbReference type="SAM" id="Phobius"/>
    </source>
</evidence>
<organism evidence="3 4">
    <name type="scientific">Olivibacter ginsenosidimutans</name>
    <dbReference type="NCBI Taxonomy" id="1176537"/>
    <lineage>
        <taxon>Bacteria</taxon>
        <taxon>Pseudomonadati</taxon>
        <taxon>Bacteroidota</taxon>
        <taxon>Sphingobacteriia</taxon>
        <taxon>Sphingobacteriales</taxon>
        <taxon>Sphingobacteriaceae</taxon>
        <taxon>Olivibacter</taxon>
    </lineage>
</organism>
<keyword evidence="1" id="KW-0472">Membrane</keyword>
<dbReference type="Pfam" id="PF26604">
    <property type="entry name" value="CBU_0592"/>
    <property type="match status" value="1"/>
</dbReference>
<proteinExistence type="predicted"/>
<dbReference type="InterPro" id="IPR058058">
    <property type="entry name" value="CBU_0592-like"/>
</dbReference>
<keyword evidence="4" id="KW-1185">Reference proteome</keyword>
<dbReference type="NCBIfam" id="NF047864">
    <property type="entry name" value="CBU_0592_membra"/>
    <property type="match status" value="1"/>
</dbReference>
<reference evidence="4" key="1">
    <citation type="journal article" date="2019" name="Int. J. Syst. Evol. Microbiol.">
        <title>The Global Catalogue of Microorganisms (GCM) 10K type strain sequencing project: providing services to taxonomists for standard genome sequencing and annotation.</title>
        <authorList>
            <consortium name="The Broad Institute Genomics Platform"/>
            <consortium name="The Broad Institute Genome Sequencing Center for Infectious Disease"/>
            <person name="Wu L."/>
            <person name="Ma J."/>
        </authorList>
    </citation>
    <scope>NUCLEOTIDE SEQUENCE [LARGE SCALE GENOMIC DNA]</scope>
    <source>
        <strain evidence="4">JCM 18200</strain>
    </source>
</reference>
<keyword evidence="1" id="KW-0812">Transmembrane</keyword>
<protein>
    <recommendedName>
        <fullName evidence="2">CBU-0592-like domain-containing protein</fullName>
    </recommendedName>
</protein>
<name>A0ABP9B2Q2_9SPHI</name>
<keyword evidence="1" id="KW-1133">Transmembrane helix</keyword>
<comment type="caution">
    <text evidence="3">The sequence shown here is derived from an EMBL/GenBank/DDBJ whole genome shotgun (WGS) entry which is preliminary data.</text>
</comment>
<accession>A0ABP9B2Q2</accession>
<feature type="transmembrane region" description="Helical" evidence="1">
    <location>
        <begin position="6"/>
        <end position="24"/>
    </location>
</feature>
<dbReference type="RefSeq" id="WP_345231306.1">
    <property type="nucleotide sequence ID" value="NZ_BAABIQ010000008.1"/>
</dbReference>
<dbReference type="EMBL" id="BAABIQ010000008">
    <property type="protein sequence ID" value="GAA4789120.1"/>
    <property type="molecule type" value="Genomic_DNA"/>
</dbReference>
<evidence type="ECO:0000259" key="2">
    <source>
        <dbReference type="Pfam" id="PF26604"/>
    </source>
</evidence>
<feature type="transmembrane region" description="Helical" evidence="1">
    <location>
        <begin position="36"/>
        <end position="54"/>
    </location>
</feature>
<evidence type="ECO:0000313" key="4">
    <source>
        <dbReference type="Proteomes" id="UP001501411"/>
    </source>
</evidence>
<dbReference type="Proteomes" id="UP001501411">
    <property type="component" value="Unassembled WGS sequence"/>
</dbReference>